<dbReference type="Gene3D" id="2.60.40.1180">
    <property type="entry name" value="Golgi alpha-mannosidase II"/>
    <property type="match status" value="1"/>
</dbReference>
<evidence type="ECO:0000256" key="1">
    <source>
        <dbReference type="ARBA" id="ARBA00001913"/>
    </source>
</evidence>
<comment type="caution">
    <text evidence="10">The sequence shown here is derived from an EMBL/GenBank/DDBJ whole genome shotgun (WGS) entry which is preliminary data.</text>
</comment>
<evidence type="ECO:0000256" key="3">
    <source>
        <dbReference type="ARBA" id="ARBA00022801"/>
    </source>
</evidence>
<organism evidence="10 11">
    <name type="scientific">Arcticibacter tournemirensis</name>
    <dbReference type="NCBI Taxonomy" id="699437"/>
    <lineage>
        <taxon>Bacteria</taxon>
        <taxon>Pseudomonadati</taxon>
        <taxon>Bacteroidota</taxon>
        <taxon>Sphingobacteriia</taxon>
        <taxon>Sphingobacteriales</taxon>
        <taxon>Sphingobacteriaceae</taxon>
        <taxon>Arcticibacter</taxon>
    </lineage>
</organism>
<evidence type="ECO:0000256" key="4">
    <source>
        <dbReference type="ARBA" id="ARBA00022837"/>
    </source>
</evidence>
<feature type="chain" id="PRO_5020610367" evidence="6">
    <location>
        <begin position="27"/>
        <end position="659"/>
    </location>
</feature>
<dbReference type="InterPro" id="IPR013780">
    <property type="entry name" value="Glyco_hydro_b"/>
</dbReference>
<dbReference type="Gene3D" id="3.20.20.70">
    <property type="entry name" value="Aldolase class I"/>
    <property type="match status" value="1"/>
</dbReference>
<feature type="domain" description="Glycosyl-hydrolase 97 N-terminal" evidence="8">
    <location>
        <begin position="31"/>
        <end position="289"/>
    </location>
</feature>
<dbReference type="InterPro" id="IPR014718">
    <property type="entry name" value="GH-type_carb-bd"/>
</dbReference>
<gene>
    <name evidence="10" type="ORF">EKH83_05875</name>
</gene>
<dbReference type="InterPro" id="IPR029486">
    <property type="entry name" value="GH97_N"/>
</dbReference>
<keyword evidence="6" id="KW-0732">Signal</keyword>
<evidence type="ECO:0000259" key="8">
    <source>
        <dbReference type="Pfam" id="PF14508"/>
    </source>
</evidence>
<evidence type="ECO:0000259" key="9">
    <source>
        <dbReference type="Pfam" id="PF14509"/>
    </source>
</evidence>
<protein>
    <submittedName>
        <fullName evidence="10">Glycoside hydrolase family 97 protein</fullName>
    </submittedName>
</protein>
<keyword evidence="3 10" id="KW-0378">Hydrolase</keyword>
<accession>A0A4Q0MCX8</accession>
<dbReference type="EMBL" id="RXOC01000003">
    <property type="protein sequence ID" value="RXF71220.1"/>
    <property type="molecule type" value="Genomic_DNA"/>
</dbReference>
<reference evidence="10 11" key="1">
    <citation type="submission" date="2018-12" db="EMBL/GenBank/DDBJ databases">
        <title>The Draft Genome Sequence of the Soil Bacterium Pedobacter tournemirensis R1.</title>
        <authorList>
            <person name="He J."/>
        </authorList>
    </citation>
    <scope>NUCLEOTIDE SEQUENCE [LARGE SCALE GENOMIC DNA]</scope>
    <source>
        <strain evidence="10 11">R1</strain>
    </source>
</reference>
<evidence type="ECO:0000256" key="2">
    <source>
        <dbReference type="ARBA" id="ARBA00011245"/>
    </source>
</evidence>
<keyword evidence="5" id="KW-0326">Glycosidase</keyword>
<evidence type="ECO:0000256" key="6">
    <source>
        <dbReference type="SAM" id="SignalP"/>
    </source>
</evidence>
<feature type="domain" description="Glycosyl-hydrolase 97 C-terminal oligomerisation" evidence="9">
    <location>
        <begin position="562"/>
        <end position="657"/>
    </location>
</feature>
<dbReference type="PANTHER" id="PTHR35803:SF2">
    <property type="entry name" value="RETAINING ALPHA-GALACTOSIDASE"/>
    <property type="match status" value="1"/>
</dbReference>
<dbReference type="SUPFAM" id="SSF51445">
    <property type="entry name" value="(Trans)glycosidases"/>
    <property type="match status" value="1"/>
</dbReference>
<dbReference type="Pfam" id="PF10566">
    <property type="entry name" value="Glyco_hydro_97"/>
    <property type="match status" value="1"/>
</dbReference>
<sequence>MQSLYRNNMKLLSLLLLLAASFNVCAQKYVLKSPDQKLRVEVHVGDSIRYSVFFKEQELIRPSVVSMVLDNLTLGDQATVKKAKNRNYKSVIHPPYGKSAELIAHYNELQISFTKSYSLVFRAYNEGVAYRFVTDFKDSVKVKNEIASFKINGSPGAFYPETGTYTSWEVPYVEYKSVSDIKAGQRAITPALFAYGSTGIKLMIAEADLFAYPGMYLRKEAEAFSGDWAAYPAKTEMGSWGNFVSVVKERKDFIAKTAGKRDYPWRVIIATDNDADLLTNELIYKLSGPSAVKDQSWIKPGKATWEWWHDAMLPGADIPSGMKNRNTVLYKYYIDFAARHKLEYIMIDAGWSNVYDLKKPNPDVDIQEVIGYGARKKVAVFLWCVATSLLTDLDQNLDYLKGLGAAGIKVDFFDRDDQEAIEWMERIAKVAAEKRLMVNFHGCAKPAGLQRRYPNVVNYEAVRGAECSKWDYTANPRHHLLIPFIRMAAGPMDYTPGSMRNRQKETFKPVDPGLPFTQGTRCHELAMYVLYDQPFAMLCDSPTEYEKYQDIMKYLSAVPVSFDETRVLSARLGEYALVAKRKQKEWFIGAMADWAQRDLKVDFSFLPDGVTLTAEVYRDGKDADKNAEQYEHTTLNVNNRSVMDLHLAPGGGAVIYLHP</sequence>
<dbReference type="InterPro" id="IPR052720">
    <property type="entry name" value="Glycosyl_hydrolase_97"/>
</dbReference>
<dbReference type="AlphaFoldDB" id="A0A4Q0MCX8"/>
<dbReference type="Pfam" id="PF14508">
    <property type="entry name" value="GH97_N"/>
    <property type="match status" value="1"/>
</dbReference>
<comment type="subunit">
    <text evidence="2">Monomer.</text>
</comment>
<evidence type="ECO:0000259" key="7">
    <source>
        <dbReference type="Pfam" id="PF10566"/>
    </source>
</evidence>
<dbReference type="Gene3D" id="2.70.98.10">
    <property type="match status" value="1"/>
</dbReference>
<keyword evidence="4" id="KW-0106">Calcium</keyword>
<dbReference type="GO" id="GO:0030246">
    <property type="term" value="F:carbohydrate binding"/>
    <property type="evidence" value="ECO:0007669"/>
    <property type="project" value="InterPro"/>
</dbReference>
<name>A0A4Q0MCX8_9SPHI</name>
<dbReference type="GO" id="GO:0016798">
    <property type="term" value="F:hydrolase activity, acting on glycosyl bonds"/>
    <property type="evidence" value="ECO:0007669"/>
    <property type="project" value="UniProtKB-KW"/>
</dbReference>
<dbReference type="PANTHER" id="PTHR35803">
    <property type="entry name" value="GLUCAN 1,4-ALPHA-GLUCOSIDASE SUSB-RELATED"/>
    <property type="match status" value="1"/>
</dbReference>
<comment type="cofactor">
    <cofactor evidence="1">
        <name>Ca(2+)</name>
        <dbReference type="ChEBI" id="CHEBI:29108"/>
    </cofactor>
</comment>
<feature type="signal peptide" evidence="6">
    <location>
        <begin position="1"/>
        <end position="26"/>
    </location>
</feature>
<evidence type="ECO:0000313" key="11">
    <source>
        <dbReference type="Proteomes" id="UP000290848"/>
    </source>
</evidence>
<dbReference type="Proteomes" id="UP000290848">
    <property type="component" value="Unassembled WGS sequence"/>
</dbReference>
<evidence type="ECO:0000313" key="10">
    <source>
        <dbReference type="EMBL" id="RXF71220.1"/>
    </source>
</evidence>
<dbReference type="InterPro" id="IPR017853">
    <property type="entry name" value="GH"/>
</dbReference>
<dbReference type="InterPro" id="IPR013785">
    <property type="entry name" value="Aldolase_TIM"/>
</dbReference>
<dbReference type="Pfam" id="PF14509">
    <property type="entry name" value="GH97_C"/>
    <property type="match status" value="1"/>
</dbReference>
<dbReference type="InterPro" id="IPR019563">
    <property type="entry name" value="GH97_catalytic"/>
</dbReference>
<evidence type="ECO:0000256" key="5">
    <source>
        <dbReference type="ARBA" id="ARBA00023295"/>
    </source>
</evidence>
<feature type="domain" description="Glycosyl-hydrolase 97 catalytic" evidence="7">
    <location>
        <begin position="307"/>
        <end position="462"/>
    </location>
</feature>
<proteinExistence type="predicted"/>
<dbReference type="InterPro" id="IPR029483">
    <property type="entry name" value="GH97_C"/>
</dbReference>